<dbReference type="Gene3D" id="2.40.160.20">
    <property type="match status" value="1"/>
</dbReference>
<comment type="caution">
    <text evidence="1">The sequence shown here is derived from an EMBL/GenBank/DDBJ whole genome shotgun (WGS) entry which is preliminary data.</text>
</comment>
<name>A0A291ILQ7_9GAMM</name>
<evidence type="ECO:0000313" key="2">
    <source>
        <dbReference type="Proteomes" id="UP000077734"/>
    </source>
</evidence>
<dbReference type="KEGG" id="mko:MKLM6_2981"/>
<dbReference type="EMBL" id="LUUL01000045">
    <property type="protein sequence ID" value="OAI29305.1"/>
    <property type="molecule type" value="Genomic_DNA"/>
</dbReference>
<dbReference type="Proteomes" id="UP000077734">
    <property type="component" value="Unassembled WGS sequence"/>
</dbReference>
<organism evidence="1 2">
    <name type="scientific">Methylomonas koyamae</name>
    <dbReference type="NCBI Taxonomy" id="702114"/>
    <lineage>
        <taxon>Bacteria</taxon>
        <taxon>Pseudomonadati</taxon>
        <taxon>Pseudomonadota</taxon>
        <taxon>Gammaproteobacteria</taxon>
        <taxon>Methylococcales</taxon>
        <taxon>Methylococcaceae</taxon>
        <taxon>Methylomonas</taxon>
    </lineage>
</organism>
<dbReference type="AlphaFoldDB" id="A0A291ILQ7"/>
<keyword evidence="2" id="KW-1185">Reference proteome</keyword>
<dbReference type="RefSeq" id="WP_157204281.1">
    <property type="nucleotide sequence ID" value="NZ_CP023669.1"/>
</dbReference>
<protein>
    <submittedName>
        <fullName evidence="1">Uncharacterized protein</fullName>
    </submittedName>
</protein>
<proteinExistence type="predicted"/>
<accession>A0A291ILQ7</accession>
<reference evidence="1 2" key="1">
    <citation type="submission" date="2016-03" db="EMBL/GenBank/DDBJ databases">
        <authorList>
            <person name="Heylen K."/>
            <person name="De Vos P."/>
            <person name="Vekeman B."/>
        </authorList>
    </citation>
    <scope>NUCLEOTIDE SEQUENCE [LARGE SCALE GENOMIC DNA]</scope>
    <source>
        <strain evidence="1 2">R-49807</strain>
    </source>
</reference>
<sequence>MNKANLADIVASNSQIGAQFVTTDVDYTEISKEGVIADTERGYVPGFGIALSVMKNLIVENAYFAFQFSQLHGETNYIGSSNQFLPGILGPTADAYGSVRQKNSAKFVDFYGRFGKGFELGNSLMATPFVEIGHHNWKRHIDSEIPIIAAFFPGNTTSKESYNNYYYAFGSMLQYSPIKNLVFTTTAMVGSTFSSTMASSGTPALFVTGIGQDGGPGTLHLGDSVFYKVGMGFDYSFYQSCHINASAEYIGFDYGRSEMTGPNKTYYEPDSETNYLTVKAGFGYSF</sequence>
<evidence type="ECO:0000313" key="1">
    <source>
        <dbReference type="EMBL" id="OAI29305.1"/>
    </source>
</evidence>
<gene>
    <name evidence="1" type="ORF">A1356_04180</name>
</gene>